<name>A0AAV6Z7Y0_ENGPU</name>
<keyword evidence="1" id="KW-0646">Protease inhibitor</keyword>
<protein>
    <recommendedName>
        <fullName evidence="6">BPTI/Kunitz inhibitor domain-containing protein</fullName>
    </recommendedName>
</protein>
<dbReference type="InterPro" id="IPR029856">
    <property type="entry name" value="AMBP"/>
</dbReference>
<dbReference type="FunFam" id="4.10.410.10:FF:000010">
    <property type="entry name" value="Alpha1-microglobulin/bikunin (AMBP)"/>
    <property type="match status" value="1"/>
</dbReference>
<comment type="caution">
    <text evidence="7">The sequence shown here is derived from an EMBL/GenBank/DDBJ whole genome shotgun (WGS) entry which is preliminary data.</text>
</comment>
<gene>
    <name evidence="7" type="ORF">GDO81_024599</name>
</gene>
<dbReference type="PRINTS" id="PR00759">
    <property type="entry name" value="BASICPTASE"/>
</dbReference>
<keyword evidence="8" id="KW-1185">Reference proteome</keyword>
<accession>A0AAV6Z7Y0</accession>
<keyword evidence="5" id="KW-0325">Glycoprotein</keyword>
<dbReference type="PANTHER" id="PTHR46676">
    <property type="entry name" value="PROTEIN AMBP"/>
    <property type="match status" value="1"/>
</dbReference>
<proteinExistence type="predicted"/>
<feature type="domain" description="BPTI/Kunitz inhibitor" evidence="6">
    <location>
        <begin position="11"/>
        <end position="61"/>
    </location>
</feature>
<evidence type="ECO:0000256" key="1">
    <source>
        <dbReference type="ARBA" id="ARBA00022690"/>
    </source>
</evidence>
<reference evidence="7" key="1">
    <citation type="thesis" date="2020" institute="ProQuest LLC" country="789 East Eisenhower Parkway, Ann Arbor, MI, USA">
        <title>Comparative Genomics and Chromosome Evolution.</title>
        <authorList>
            <person name="Mudd A.B."/>
        </authorList>
    </citation>
    <scope>NUCLEOTIDE SEQUENCE</scope>
    <source>
        <strain evidence="7">237g6f4</strain>
        <tissue evidence="7">Blood</tissue>
    </source>
</reference>
<dbReference type="PANTHER" id="PTHR46676:SF1">
    <property type="entry name" value="PROTEIN AMBP"/>
    <property type="match status" value="1"/>
</dbReference>
<evidence type="ECO:0000313" key="7">
    <source>
        <dbReference type="EMBL" id="KAG8543467.1"/>
    </source>
</evidence>
<feature type="domain" description="BPTI/Kunitz inhibitor" evidence="6">
    <location>
        <begin position="67"/>
        <end position="117"/>
    </location>
</feature>
<evidence type="ECO:0000259" key="6">
    <source>
        <dbReference type="PROSITE" id="PS50279"/>
    </source>
</evidence>
<dbReference type="EMBL" id="WNYA01003375">
    <property type="protein sequence ID" value="KAG8543467.1"/>
    <property type="molecule type" value="Genomic_DNA"/>
</dbReference>
<evidence type="ECO:0000313" key="8">
    <source>
        <dbReference type="Proteomes" id="UP000824782"/>
    </source>
</evidence>
<dbReference type="AlphaFoldDB" id="A0AAV6Z7Y0"/>
<organism evidence="7 8">
    <name type="scientific">Engystomops pustulosus</name>
    <name type="common">Tungara frog</name>
    <name type="synonym">Physalaemus pustulosus</name>
    <dbReference type="NCBI Taxonomy" id="76066"/>
    <lineage>
        <taxon>Eukaryota</taxon>
        <taxon>Metazoa</taxon>
        <taxon>Chordata</taxon>
        <taxon>Craniata</taxon>
        <taxon>Vertebrata</taxon>
        <taxon>Euteleostomi</taxon>
        <taxon>Amphibia</taxon>
        <taxon>Batrachia</taxon>
        <taxon>Anura</taxon>
        <taxon>Neobatrachia</taxon>
        <taxon>Hyloidea</taxon>
        <taxon>Leptodactylidae</taxon>
        <taxon>Leiuperinae</taxon>
        <taxon>Engystomops</taxon>
    </lineage>
</organism>
<dbReference type="PROSITE" id="PS50279">
    <property type="entry name" value="BPTI_KUNITZ_2"/>
    <property type="match status" value="2"/>
</dbReference>
<evidence type="ECO:0000256" key="4">
    <source>
        <dbReference type="ARBA" id="ARBA00023157"/>
    </source>
</evidence>
<dbReference type="Pfam" id="PF00014">
    <property type="entry name" value="Kunitz_BPTI"/>
    <property type="match status" value="2"/>
</dbReference>
<dbReference type="GO" id="GO:0004867">
    <property type="term" value="F:serine-type endopeptidase inhibitor activity"/>
    <property type="evidence" value="ECO:0007669"/>
    <property type="project" value="UniProtKB-KW"/>
</dbReference>
<dbReference type="SUPFAM" id="SSF57362">
    <property type="entry name" value="BPTI-like"/>
    <property type="match status" value="2"/>
</dbReference>
<dbReference type="Gene3D" id="4.10.410.10">
    <property type="entry name" value="Pancreatic trypsin inhibitor Kunitz domain"/>
    <property type="match status" value="2"/>
</dbReference>
<dbReference type="InterPro" id="IPR002223">
    <property type="entry name" value="Kunitz_BPTI"/>
</dbReference>
<evidence type="ECO:0000256" key="5">
    <source>
        <dbReference type="ARBA" id="ARBA00023180"/>
    </source>
</evidence>
<evidence type="ECO:0000256" key="3">
    <source>
        <dbReference type="ARBA" id="ARBA00022900"/>
    </source>
</evidence>
<sequence>MRAASGITAACDLPGDAGTCTEELSRYYYDPSSMTCRTFKYGGCGGNMNNFIDYKDCLQTCRTKAVCRLPIVTGRCKASFAQWGFDAGQGQCIRFIYGGCRGNGNSFRTESECSDFCK</sequence>
<dbReference type="PROSITE" id="PS00280">
    <property type="entry name" value="BPTI_KUNITZ_1"/>
    <property type="match status" value="1"/>
</dbReference>
<dbReference type="InterPro" id="IPR036880">
    <property type="entry name" value="Kunitz_BPTI_sf"/>
</dbReference>
<keyword evidence="3" id="KW-0722">Serine protease inhibitor</keyword>
<keyword evidence="4" id="KW-1015">Disulfide bond</keyword>
<dbReference type="Proteomes" id="UP000824782">
    <property type="component" value="Unassembled WGS sequence"/>
</dbReference>
<evidence type="ECO:0000256" key="2">
    <source>
        <dbReference type="ARBA" id="ARBA00022737"/>
    </source>
</evidence>
<keyword evidence="2" id="KW-0677">Repeat</keyword>
<dbReference type="SMART" id="SM00131">
    <property type="entry name" value="KU"/>
    <property type="match status" value="2"/>
</dbReference>
<dbReference type="InterPro" id="IPR020901">
    <property type="entry name" value="Prtase_inh_Kunz-CS"/>
</dbReference>